<evidence type="ECO:0000256" key="8">
    <source>
        <dbReference type="ARBA" id="ARBA00022603"/>
    </source>
</evidence>
<evidence type="ECO:0000313" key="21">
    <source>
        <dbReference type="EMBL" id="ANP47959.1"/>
    </source>
</evidence>
<dbReference type="Gene3D" id="3.20.20.330">
    <property type="entry name" value="Homocysteine-binding-like domain"/>
    <property type="match status" value="1"/>
</dbReference>
<evidence type="ECO:0000256" key="2">
    <source>
        <dbReference type="ARBA" id="ARBA00001947"/>
    </source>
</evidence>
<dbReference type="KEGG" id="cbot:ATE48_05420"/>
<keyword evidence="8 19" id="KW-0489">Methyltransferase</keyword>
<dbReference type="InterPro" id="IPR036589">
    <property type="entry name" value="HCY_dom_sf"/>
</dbReference>
<evidence type="ECO:0000256" key="1">
    <source>
        <dbReference type="ARBA" id="ARBA00001700"/>
    </source>
</evidence>
<evidence type="ECO:0000256" key="15">
    <source>
        <dbReference type="ARBA" id="ARBA00023167"/>
    </source>
</evidence>
<evidence type="ECO:0000256" key="7">
    <source>
        <dbReference type="ARBA" id="ARBA00013998"/>
    </source>
</evidence>
<evidence type="ECO:0000256" key="5">
    <source>
        <dbReference type="ARBA" id="ARBA00010398"/>
    </source>
</evidence>
<evidence type="ECO:0000259" key="20">
    <source>
        <dbReference type="PROSITE" id="PS50970"/>
    </source>
</evidence>
<evidence type="ECO:0000256" key="3">
    <source>
        <dbReference type="ARBA" id="ARBA00001956"/>
    </source>
</evidence>
<dbReference type="EMBL" id="CP013244">
    <property type="protein sequence ID" value="ANP47959.1"/>
    <property type="molecule type" value="Genomic_DNA"/>
</dbReference>
<dbReference type="PANTHER" id="PTHR45833">
    <property type="entry name" value="METHIONINE SYNTHASE"/>
    <property type="match status" value="1"/>
</dbReference>
<keyword evidence="10" id="KW-0846">Cobalamin</keyword>
<dbReference type="GO" id="GO:0046653">
    <property type="term" value="P:tetrahydrofolate metabolic process"/>
    <property type="evidence" value="ECO:0007669"/>
    <property type="project" value="TreeGrafter"/>
</dbReference>
<feature type="binding site" evidence="19">
    <location>
        <position position="248"/>
    </location>
    <ligand>
        <name>Zn(2+)</name>
        <dbReference type="ChEBI" id="CHEBI:29105"/>
    </ligand>
</feature>
<keyword evidence="22" id="KW-1185">Reference proteome</keyword>
<comment type="pathway">
    <text evidence="4">Amino-acid biosynthesis; L-methionine biosynthesis via de novo pathway; L-methionine from L-homocysteine (MetH route): step 1/1.</text>
</comment>
<dbReference type="GO" id="GO:0031419">
    <property type="term" value="F:cobalamin binding"/>
    <property type="evidence" value="ECO:0007669"/>
    <property type="project" value="UniProtKB-KW"/>
</dbReference>
<dbReference type="GO" id="GO:0046872">
    <property type="term" value="F:metal ion binding"/>
    <property type="evidence" value="ECO:0007669"/>
    <property type="project" value="UniProtKB-KW"/>
</dbReference>
<comment type="catalytic activity">
    <reaction evidence="1">
        <text>(6S)-5-methyl-5,6,7,8-tetrahydrofolate + L-homocysteine = (6S)-5,6,7,8-tetrahydrofolate + L-methionine</text>
        <dbReference type="Rhea" id="RHEA:11172"/>
        <dbReference type="ChEBI" id="CHEBI:18608"/>
        <dbReference type="ChEBI" id="CHEBI:57453"/>
        <dbReference type="ChEBI" id="CHEBI:57844"/>
        <dbReference type="ChEBI" id="CHEBI:58199"/>
        <dbReference type="EC" id="2.1.1.13"/>
    </reaction>
</comment>
<keyword evidence="16" id="KW-0170">Cobalt</keyword>
<keyword evidence="9" id="KW-0028">Amino-acid biosynthesis</keyword>
<dbReference type="Proteomes" id="UP000092498">
    <property type="component" value="Chromosome"/>
</dbReference>
<dbReference type="Pfam" id="PF02574">
    <property type="entry name" value="S-methyl_trans"/>
    <property type="match status" value="1"/>
</dbReference>
<evidence type="ECO:0000256" key="12">
    <source>
        <dbReference type="ARBA" id="ARBA00022691"/>
    </source>
</evidence>
<protein>
    <recommendedName>
        <fullName evidence="7">Methionine synthase</fullName>
        <ecNumber evidence="6">2.1.1.13</ecNumber>
    </recommendedName>
    <alternativeName>
        <fullName evidence="18">5-methyltetrahydrofolate--homocysteine methyltransferase</fullName>
    </alternativeName>
</protein>
<gene>
    <name evidence="21" type="ORF">ATE48_05420</name>
</gene>
<comment type="cofactor">
    <cofactor evidence="2 19">
        <name>Zn(2+)</name>
        <dbReference type="ChEBI" id="CHEBI:29105"/>
    </cofactor>
</comment>
<comment type="similarity">
    <text evidence="5">Belongs to the vitamin-B12 dependent methionine synthase family.</text>
</comment>
<evidence type="ECO:0000256" key="19">
    <source>
        <dbReference type="PROSITE-ProRule" id="PRU00333"/>
    </source>
</evidence>
<name>A0A1B1AN09_9PROT</name>
<dbReference type="InterPro" id="IPR050554">
    <property type="entry name" value="Met_Synthase/Corrinoid"/>
</dbReference>
<proteinExistence type="inferred from homology"/>
<feature type="domain" description="Hcy-binding" evidence="20">
    <location>
        <begin position="7"/>
        <end position="326"/>
    </location>
</feature>
<reference evidence="21 22" key="1">
    <citation type="submission" date="2015-11" db="EMBL/GenBank/DDBJ databases">
        <title>Whole-Genome Sequence of Candidatus Oderbacter manganicum from the National Park Lower Oder Valley, Germany.</title>
        <authorList>
            <person name="Braun B."/>
            <person name="Liere K."/>
            <person name="Szewzyk U."/>
        </authorList>
    </citation>
    <scope>NUCLEOTIDE SEQUENCE [LARGE SCALE GENOMIC DNA]</scope>
    <source>
        <strain evidence="21 22">OTSz_A_272</strain>
    </source>
</reference>
<evidence type="ECO:0000256" key="6">
    <source>
        <dbReference type="ARBA" id="ARBA00012032"/>
    </source>
</evidence>
<evidence type="ECO:0000256" key="18">
    <source>
        <dbReference type="ARBA" id="ARBA00031040"/>
    </source>
</evidence>
<comment type="function">
    <text evidence="17">Catalyzes the transfer of a methyl group from methyl-cobalamin to homocysteine, yielding enzyme-bound cob(I)alamin and methionine. Subsequently, remethylates the cofactor using methyltetrahydrofolate.</text>
</comment>
<accession>A0A1B1AN09</accession>
<dbReference type="AlphaFoldDB" id="A0A1B1AN09"/>
<keyword evidence="13 19" id="KW-0479">Metal-binding</keyword>
<keyword evidence="11 19" id="KW-0808">Transferase</keyword>
<evidence type="ECO:0000313" key="22">
    <source>
        <dbReference type="Proteomes" id="UP000092498"/>
    </source>
</evidence>
<feature type="binding site" evidence="19">
    <location>
        <position position="311"/>
    </location>
    <ligand>
        <name>Zn(2+)</name>
        <dbReference type="ChEBI" id="CHEBI:29105"/>
    </ligand>
</feature>
<evidence type="ECO:0000256" key="13">
    <source>
        <dbReference type="ARBA" id="ARBA00022723"/>
    </source>
</evidence>
<dbReference type="FunCoup" id="A0A1B1AN09">
    <property type="interactions" value="252"/>
</dbReference>
<keyword evidence="15" id="KW-0486">Methionine biosynthesis</keyword>
<evidence type="ECO:0000256" key="11">
    <source>
        <dbReference type="ARBA" id="ARBA00022679"/>
    </source>
</evidence>
<keyword evidence="14 19" id="KW-0862">Zinc</keyword>
<dbReference type="GO" id="GO:0005829">
    <property type="term" value="C:cytosol"/>
    <property type="evidence" value="ECO:0007669"/>
    <property type="project" value="TreeGrafter"/>
</dbReference>
<dbReference type="SUPFAM" id="SSF82282">
    <property type="entry name" value="Homocysteine S-methyltransferase"/>
    <property type="match status" value="1"/>
</dbReference>
<evidence type="ECO:0000256" key="10">
    <source>
        <dbReference type="ARBA" id="ARBA00022628"/>
    </source>
</evidence>
<dbReference type="InParanoid" id="A0A1B1AN09"/>
<dbReference type="FunFam" id="3.20.20.330:FF:000001">
    <property type="entry name" value="Methionine synthase"/>
    <property type="match status" value="1"/>
</dbReference>
<dbReference type="InterPro" id="IPR003726">
    <property type="entry name" value="HCY_dom"/>
</dbReference>
<evidence type="ECO:0000256" key="4">
    <source>
        <dbReference type="ARBA" id="ARBA00005178"/>
    </source>
</evidence>
<dbReference type="GO" id="GO:0008705">
    <property type="term" value="F:methionine synthase activity"/>
    <property type="evidence" value="ECO:0007669"/>
    <property type="project" value="UniProtKB-EC"/>
</dbReference>
<evidence type="ECO:0000256" key="17">
    <source>
        <dbReference type="ARBA" id="ARBA00025552"/>
    </source>
</evidence>
<dbReference type="GO" id="GO:0050667">
    <property type="term" value="P:homocysteine metabolic process"/>
    <property type="evidence" value="ECO:0007669"/>
    <property type="project" value="TreeGrafter"/>
</dbReference>
<dbReference type="PANTHER" id="PTHR45833:SF1">
    <property type="entry name" value="METHIONINE SYNTHASE"/>
    <property type="match status" value="1"/>
</dbReference>
<evidence type="ECO:0000256" key="9">
    <source>
        <dbReference type="ARBA" id="ARBA00022605"/>
    </source>
</evidence>
<evidence type="ECO:0000256" key="14">
    <source>
        <dbReference type="ARBA" id="ARBA00022833"/>
    </source>
</evidence>
<dbReference type="PROSITE" id="PS50970">
    <property type="entry name" value="HCY"/>
    <property type="match status" value="1"/>
</dbReference>
<dbReference type="GO" id="GO:0032259">
    <property type="term" value="P:methylation"/>
    <property type="evidence" value="ECO:0007669"/>
    <property type="project" value="UniProtKB-KW"/>
</dbReference>
<organism evidence="21 22">
    <name type="scientific">Candidatus Viadribacter manganicus</name>
    <dbReference type="NCBI Taxonomy" id="1759059"/>
    <lineage>
        <taxon>Bacteria</taxon>
        <taxon>Pseudomonadati</taxon>
        <taxon>Pseudomonadota</taxon>
        <taxon>Alphaproteobacteria</taxon>
        <taxon>Hyphomonadales</taxon>
        <taxon>Hyphomonadaceae</taxon>
        <taxon>Candidatus Viadribacter</taxon>
    </lineage>
</organism>
<dbReference type="STRING" id="1759059.ATE48_05420"/>
<evidence type="ECO:0000256" key="16">
    <source>
        <dbReference type="ARBA" id="ARBA00023285"/>
    </source>
</evidence>
<dbReference type="EC" id="2.1.1.13" evidence="6"/>
<comment type="cofactor">
    <cofactor evidence="3">
        <name>methylcob(III)alamin</name>
        <dbReference type="ChEBI" id="CHEBI:28115"/>
    </cofactor>
</comment>
<feature type="binding site" evidence="19">
    <location>
        <position position="312"/>
    </location>
    <ligand>
        <name>Zn(2+)</name>
        <dbReference type="ChEBI" id="CHEBI:29105"/>
    </ligand>
</feature>
<sequence length="353" mass="37934">MKREDRLAALNAEMAKRLLILDGSMGAYLQGFGLQSEDFHGTRFADHASPLKGNNDLLSLTRPEIITKVHDAYLAAGVDIIETNTFSATRISQAEYALEAISFELNLEGARLARAACDKFEQADGRPRAVAGALGPTTKLLSMSPEVGDPGRRDSDFDTMASNYEEQTLGLIEGGADLLLIETITDTLNCKSALWGAWEAFDKTGVELPIWISGTITDRSGRTLSGQTVEAFYNSVRHAKPWAIGLNCALGPADMRAFLADLSRVAECAVSAYPNAGLPNAMGGYDETPLSMEVHYAEWARAGLLNIAGGCCGTTPEHIAHLKHAVEGVKPRIPNAHDERMKLAGLEPFTAAA</sequence>
<keyword evidence="12" id="KW-0949">S-adenosyl-L-methionine</keyword>